<comment type="caution">
    <text evidence="6">Lacks conserved residue(s) required for the propagation of feature annotation.</text>
</comment>
<comment type="similarity">
    <text evidence="6">Belongs to the azoreductase type 1 family.</text>
</comment>
<dbReference type="RefSeq" id="WP_122110796.1">
    <property type="nucleotide sequence ID" value="NZ_QOKZ01000001.1"/>
</dbReference>
<comment type="subunit">
    <text evidence="6">Homodimer.</text>
</comment>
<dbReference type="InterPro" id="IPR029039">
    <property type="entry name" value="Flavoprotein-like_sf"/>
</dbReference>
<dbReference type="GO" id="GO:0016652">
    <property type="term" value="F:oxidoreductase activity, acting on NAD(P)H as acceptor"/>
    <property type="evidence" value="ECO:0007669"/>
    <property type="project" value="UniProtKB-UniRule"/>
</dbReference>
<evidence type="ECO:0000256" key="4">
    <source>
        <dbReference type="ARBA" id="ARBA00023027"/>
    </source>
</evidence>
<dbReference type="Pfam" id="PF02525">
    <property type="entry name" value="Flavodoxin_2"/>
    <property type="match status" value="1"/>
</dbReference>
<evidence type="ECO:0000313" key="9">
    <source>
        <dbReference type="Proteomes" id="UP000273516"/>
    </source>
</evidence>
<dbReference type="InterPro" id="IPR023048">
    <property type="entry name" value="NADH:quinone_OxRdtase_FMN_depd"/>
</dbReference>
<dbReference type="HAMAP" id="MF_01216">
    <property type="entry name" value="Azoreductase_type1"/>
    <property type="match status" value="1"/>
</dbReference>
<keyword evidence="9" id="KW-1185">Reference proteome</keyword>
<dbReference type="PANTHER" id="PTHR43741">
    <property type="entry name" value="FMN-DEPENDENT NADH-AZOREDUCTASE 1"/>
    <property type="match status" value="1"/>
</dbReference>
<dbReference type="EC" id="1.6.5.-" evidence="6"/>
<dbReference type="Proteomes" id="UP000273516">
    <property type="component" value="Unassembled WGS sequence"/>
</dbReference>
<comment type="catalytic activity">
    <reaction evidence="6">
        <text>2 a quinone + NADH + H(+) = 2 a 1,4-benzosemiquinone + NAD(+)</text>
        <dbReference type="Rhea" id="RHEA:65952"/>
        <dbReference type="ChEBI" id="CHEBI:15378"/>
        <dbReference type="ChEBI" id="CHEBI:57540"/>
        <dbReference type="ChEBI" id="CHEBI:57945"/>
        <dbReference type="ChEBI" id="CHEBI:132124"/>
        <dbReference type="ChEBI" id="CHEBI:134225"/>
    </reaction>
</comment>
<dbReference type="GO" id="GO:0016655">
    <property type="term" value="F:oxidoreductase activity, acting on NAD(P)H, quinone or similar compound as acceptor"/>
    <property type="evidence" value="ECO:0007669"/>
    <property type="project" value="InterPro"/>
</dbReference>
<evidence type="ECO:0000256" key="6">
    <source>
        <dbReference type="HAMAP-Rule" id="MF_01216"/>
    </source>
</evidence>
<keyword evidence="4 6" id="KW-0520">NAD</keyword>
<evidence type="ECO:0000259" key="7">
    <source>
        <dbReference type="Pfam" id="PF02525"/>
    </source>
</evidence>
<evidence type="ECO:0000313" key="8">
    <source>
        <dbReference type="EMBL" id="RMC37710.1"/>
    </source>
</evidence>
<evidence type="ECO:0000256" key="2">
    <source>
        <dbReference type="ARBA" id="ARBA00022643"/>
    </source>
</evidence>
<dbReference type="InterPro" id="IPR003680">
    <property type="entry name" value="Flavodoxin_fold"/>
</dbReference>
<sequence length="195" mass="20967">MHILHLDSAVTGEDSVSRKLTADIVAKLKGDNPAATVTYRDLNEGVPAIDTDWYKAVRLAPENPTAEQQKLVAISDAYLKEVQDADVLVIGSPVYNFTLTAQLKNWIDQIARAGISFRYTEAGPEGLLKGKRAIIAYSSAGTPIGSDIDFASDYLRHMLGFLGITDVTFVAADRLAMDRDAGLARAQEAVSALAA</sequence>
<feature type="domain" description="Flavodoxin-like fold" evidence="7">
    <location>
        <begin position="1"/>
        <end position="191"/>
    </location>
</feature>
<name>A0A3M0MPS2_9RHOB</name>
<dbReference type="EC" id="1.7.1.17" evidence="6"/>
<organism evidence="8 9">
    <name type="scientific">Paracoccus alkanivorans</name>
    <dbReference type="NCBI Taxonomy" id="2116655"/>
    <lineage>
        <taxon>Bacteria</taxon>
        <taxon>Pseudomonadati</taxon>
        <taxon>Pseudomonadota</taxon>
        <taxon>Alphaproteobacteria</taxon>
        <taxon>Rhodobacterales</taxon>
        <taxon>Paracoccaceae</taxon>
        <taxon>Paracoccus</taxon>
    </lineage>
</organism>
<dbReference type="PANTHER" id="PTHR43741:SF4">
    <property type="entry name" value="FMN-DEPENDENT NADH:QUINONE OXIDOREDUCTASE"/>
    <property type="match status" value="1"/>
</dbReference>
<protein>
    <recommendedName>
        <fullName evidence="6">FMN dependent NADH:quinone oxidoreductase</fullName>
        <ecNumber evidence="6">1.6.5.-</ecNumber>
    </recommendedName>
    <alternativeName>
        <fullName evidence="6">Azo-dye reductase</fullName>
    </alternativeName>
    <alternativeName>
        <fullName evidence="6">FMN-dependent NADH-azo compound oxidoreductase</fullName>
    </alternativeName>
    <alternativeName>
        <fullName evidence="6">FMN-dependent NADH-azoreductase</fullName>
        <ecNumber evidence="6">1.7.1.17</ecNumber>
    </alternativeName>
</protein>
<proteinExistence type="inferred from homology"/>
<feature type="binding site" evidence="6">
    <location>
        <begin position="15"/>
        <end position="17"/>
    </location>
    <ligand>
        <name>FMN</name>
        <dbReference type="ChEBI" id="CHEBI:58210"/>
    </ligand>
</feature>
<keyword evidence="3 6" id="KW-0560">Oxidoreductase</keyword>
<comment type="catalytic activity">
    <reaction evidence="5">
        <text>N,N-dimethyl-1,4-phenylenediamine + anthranilate + 2 NAD(+) = 2-(4-dimethylaminophenyl)diazenylbenzoate + 2 NADH + 2 H(+)</text>
        <dbReference type="Rhea" id="RHEA:55872"/>
        <dbReference type="ChEBI" id="CHEBI:15378"/>
        <dbReference type="ChEBI" id="CHEBI:15783"/>
        <dbReference type="ChEBI" id="CHEBI:16567"/>
        <dbReference type="ChEBI" id="CHEBI:57540"/>
        <dbReference type="ChEBI" id="CHEBI:57945"/>
        <dbReference type="ChEBI" id="CHEBI:71579"/>
        <dbReference type="EC" id="1.7.1.17"/>
    </reaction>
    <physiologicalReaction direction="right-to-left" evidence="5">
        <dbReference type="Rhea" id="RHEA:55874"/>
    </physiologicalReaction>
</comment>
<dbReference type="InterPro" id="IPR050104">
    <property type="entry name" value="FMN-dep_NADH:Q_OxRdtase_AzoR1"/>
</dbReference>
<dbReference type="GO" id="GO:0010181">
    <property type="term" value="F:FMN binding"/>
    <property type="evidence" value="ECO:0007669"/>
    <property type="project" value="UniProtKB-UniRule"/>
</dbReference>
<comment type="function">
    <text evidence="6">Also exhibits azoreductase activity. Catalyzes the reductive cleavage of the azo bond in aromatic azo compounds to the corresponding amines.</text>
</comment>
<keyword evidence="2 6" id="KW-0288">FMN</keyword>
<comment type="cofactor">
    <cofactor evidence="6">
        <name>FMN</name>
        <dbReference type="ChEBI" id="CHEBI:58210"/>
    </cofactor>
    <text evidence="6">Binds 1 FMN per subunit.</text>
</comment>
<evidence type="ECO:0000256" key="5">
    <source>
        <dbReference type="ARBA" id="ARBA00048542"/>
    </source>
</evidence>
<comment type="function">
    <text evidence="6">Quinone reductase that provides resistance to thiol-specific stress caused by electrophilic quinones.</text>
</comment>
<comment type="caution">
    <text evidence="8">The sequence shown here is derived from an EMBL/GenBank/DDBJ whole genome shotgun (WGS) entry which is preliminary data.</text>
</comment>
<evidence type="ECO:0000256" key="1">
    <source>
        <dbReference type="ARBA" id="ARBA00022630"/>
    </source>
</evidence>
<dbReference type="EMBL" id="QOKZ01000001">
    <property type="protein sequence ID" value="RMC37710.1"/>
    <property type="molecule type" value="Genomic_DNA"/>
</dbReference>
<dbReference type="GO" id="GO:0009055">
    <property type="term" value="F:electron transfer activity"/>
    <property type="evidence" value="ECO:0007669"/>
    <property type="project" value="UniProtKB-UniRule"/>
</dbReference>
<gene>
    <name evidence="6" type="primary">azoR</name>
    <name evidence="8" type="ORF">C9E81_02935</name>
</gene>
<dbReference type="AlphaFoldDB" id="A0A3M0MPS2"/>
<dbReference type="OrthoDB" id="9787136at2"/>
<dbReference type="SUPFAM" id="SSF52218">
    <property type="entry name" value="Flavoproteins"/>
    <property type="match status" value="1"/>
</dbReference>
<reference evidence="8 9" key="1">
    <citation type="submission" date="2018-07" db="EMBL/GenBank/DDBJ databases">
        <authorList>
            <person name="Zhang Y."/>
            <person name="Wang L."/>
            <person name="Ma S."/>
        </authorList>
    </citation>
    <scope>NUCLEOTIDE SEQUENCE [LARGE SCALE GENOMIC DNA]</scope>
    <source>
        <strain evidence="8 9">4-2</strain>
    </source>
</reference>
<keyword evidence="1 6" id="KW-0285">Flavoprotein</keyword>
<evidence type="ECO:0000256" key="3">
    <source>
        <dbReference type="ARBA" id="ARBA00023002"/>
    </source>
</evidence>
<dbReference type="Gene3D" id="3.40.50.360">
    <property type="match status" value="1"/>
</dbReference>
<accession>A0A3M0MPS2</accession>